<gene>
    <name evidence="5" type="ORF">CJN711_LOCUS12187</name>
</gene>
<dbReference type="GO" id="GO:0016020">
    <property type="term" value="C:membrane"/>
    <property type="evidence" value="ECO:0007669"/>
    <property type="project" value="InterPro"/>
</dbReference>
<dbReference type="SUPFAM" id="SSF90123">
    <property type="entry name" value="ABC transporter transmembrane region"/>
    <property type="match status" value="1"/>
</dbReference>
<dbReference type="Proteomes" id="UP000663855">
    <property type="component" value="Unassembled WGS sequence"/>
</dbReference>
<feature type="transmembrane region" description="Helical" evidence="4">
    <location>
        <begin position="54"/>
        <end position="76"/>
    </location>
</feature>
<organism evidence="5 6">
    <name type="scientific">Rotaria magnacalcarata</name>
    <dbReference type="NCBI Taxonomy" id="392030"/>
    <lineage>
        <taxon>Eukaryota</taxon>
        <taxon>Metazoa</taxon>
        <taxon>Spiralia</taxon>
        <taxon>Gnathifera</taxon>
        <taxon>Rotifera</taxon>
        <taxon>Eurotatoria</taxon>
        <taxon>Bdelloidea</taxon>
        <taxon>Philodinida</taxon>
        <taxon>Philodinidae</taxon>
        <taxon>Rotaria</taxon>
    </lineage>
</organism>
<keyword evidence="3 4" id="KW-0472">Membrane</keyword>
<dbReference type="EMBL" id="CAJNOV010005306">
    <property type="protein sequence ID" value="CAF1204399.1"/>
    <property type="molecule type" value="Genomic_DNA"/>
</dbReference>
<keyword evidence="2 4" id="KW-1133">Transmembrane helix</keyword>
<feature type="non-terminal residue" evidence="5">
    <location>
        <position position="1"/>
    </location>
</feature>
<dbReference type="Gene3D" id="1.20.1560.10">
    <property type="entry name" value="ABC transporter type 1, transmembrane domain"/>
    <property type="match status" value="1"/>
</dbReference>
<dbReference type="AlphaFoldDB" id="A0A814WQW4"/>
<comment type="caution">
    <text evidence="5">The sequence shown here is derived from an EMBL/GenBank/DDBJ whole genome shotgun (WGS) entry which is preliminary data.</text>
</comment>
<dbReference type="InterPro" id="IPR036640">
    <property type="entry name" value="ABC1_TM_sf"/>
</dbReference>
<proteinExistence type="predicted"/>
<name>A0A814WQW4_9BILA</name>
<reference evidence="5" key="1">
    <citation type="submission" date="2021-02" db="EMBL/GenBank/DDBJ databases">
        <authorList>
            <person name="Nowell W R."/>
        </authorList>
    </citation>
    <scope>NUCLEOTIDE SEQUENCE</scope>
</reference>
<dbReference type="GO" id="GO:0005524">
    <property type="term" value="F:ATP binding"/>
    <property type="evidence" value="ECO:0007669"/>
    <property type="project" value="InterPro"/>
</dbReference>
<evidence type="ECO:0000313" key="5">
    <source>
        <dbReference type="EMBL" id="CAF1204399.1"/>
    </source>
</evidence>
<keyword evidence="1 4" id="KW-0812">Transmembrane</keyword>
<accession>A0A814WQW4</accession>
<protein>
    <submittedName>
        <fullName evidence="5">Uncharacterized protein</fullName>
    </submittedName>
</protein>
<evidence type="ECO:0000256" key="2">
    <source>
        <dbReference type="ARBA" id="ARBA00022989"/>
    </source>
</evidence>
<evidence type="ECO:0000256" key="4">
    <source>
        <dbReference type="SAM" id="Phobius"/>
    </source>
</evidence>
<evidence type="ECO:0000256" key="1">
    <source>
        <dbReference type="ARBA" id="ARBA00022692"/>
    </source>
</evidence>
<feature type="transmembrane region" description="Helical" evidence="4">
    <location>
        <begin position="12"/>
        <end position="34"/>
    </location>
</feature>
<evidence type="ECO:0000256" key="3">
    <source>
        <dbReference type="ARBA" id="ARBA00023136"/>
    </source>
</evidence>
<sequence length="103" mass="11651">YNDELKASQRIAVRMGIVFGLLSGWVFCMAYIVYASGFYFGILLGDDSNYNKSYVSKILSTILIIGRRITFFAYVTHFLQSVEQARSAITLVFRLIDDVSTIS</sequence>
<evidence type="ECO:0000313" key="6">
    <source>
        <dbReference type="Proteomes" id="UP000663855"/>
    </source>
</evidence>